<gene>
    <name evidence="3" type="primary">LOC130472508</name>
</gene>
<accession>A0ABM3RVN6</accession>
<organism evidence="2 3">
    <name type="scientific">Spinacia oleracea</name>
    <name type="common">Spinach</name>
    <dbReference type="NCBI Taxonomy" id="3562"/>
    <lineage>
        <taxon>Eukaryota</taxon>
        <taxon>Viridiplantae</taxon>
        <taxon>Streptophyta</taxon>
        <taxon>Embryophyta</taxon>
        <taxon>Tracheophyta</taxon>
        <taxon>Spermatophyta</taxon>
        <taxon>Magnoliopsida</taxon>
        <taxon>eudicotyledons</taxon>
        <taxon>Gunneridae</taxon>
        <taxon>Pentapetalae</taxon>
        <taxon>Caryophyllales</taxon>
        <taxon>Chenopodiaceae</taxon>
        <taxon>Chenopodioideae</taxon>
        <taxon>Anserineae</taxon>
        <taxon>Spinacia</taxon>
    </lineage>
</organism>
<reference evidence="3" key="2">
    <citation type="submission" date="2025-08" db="UniProtKB">
        <authorList>
            <consortium name="RefSeq"/>
        </authorList>
    </citation>
    <scope>IDENTIFICATION</scope>
    <source>
        <tissue evidence="3">Leaf</tissue>
    </source>
</reference>
<protein>
    <submittedName>
        <fullName evidence="3">Uncharacterized protein isoform X2</fullName>
    </submittedName>
</protein>
<keyword evidence="1" id="KW-0472">Membrane</keyword>
<name>A0ABM3RVN6_SPIOL</name>
<keyword evidence="1" id="KW-1133">Transmembrane helix</keyword>
<feature type="transmembrane region" description="Helical" evidence="1">
    <location>
        <begin position="43"/>
        <end position="61"/>
    </location>
</feature>
<dbReference type="Proteomes" id="UP000813463">
    <property type="component" value="Chromosome 4"/>
</dbReference>
<reference evidence="2" key="1">
    <citation type="journal article" date="2021" name="Nat. Commun.">
        <title>Genomic analyses provide insights into spinach domestication and the genetic basis of agronomic traits.</title>
        <authorList>
            <person name="Cai X."/>
            <person name="Sun X."/>
            <person name="Xu C."/>
            <person name="Sun H."/>
            <person name="Wang X."/>
            <person name="Ge C."/>
            <person name="Zhang Z."/>
            <person name="Wang Q."/>
            <person name="Fei Z."/>
            <person name="Jiao C."/>
            <person name="Wang Q."/>
        </authorList>
    </citation>
    <scope>NUCLEOTIDE SEQUENCE [LARGE SCALE GENOMIC DNA]</scope>
    <source>
        <strain evidence="2">cv. Varoflay</strain>
    </source>
</reference>
<proteinExistence type="predicted"/>
<evidence type="ECO:0000256" key="1">
    <source>
        <dbReference type="SAM" id="Phobius"/>
    </source>
</evidence>
<dbReference type="RefSeq" id="XP_056699685.1">
    <property type="nucleotide sequence ID" value="XM_056843707.1"/>
</dbReference>
<feature type="transmembrane region" description="Helical" evidence="1">
    <location>
        <begin position="73"/>
        <end position="95"/>
    </location>
</feature>
<keyword evidence="1" id="KW-0812">Transmembrane</keyword>
<sequence length="128" mass="15014">MAVRQLLFYRPSSLLLMFRFSIEKKNYRILAIAVRIEFSDLNLFLFAFFCTMLQVGAWYGLDQQQIIGLHRSLGLSSYFKAGCACYGRVLAGMIWRWNRQILLRLPMHLPLISLMSLKHLKKCFNNAF</sequence>
<evidence type="ECO:0000313" key="2">
    <source>
        <dbReference type="Proteomes" id="UP000813463"/>
    </source>
</evidence>
<evidence type="ECO:0000313" key="3">
    <source>
        <dbReference type="RefSeq" id="XP_056699685.1"/>
    </source>
</evidence>
<keyword evidence="2" id="KW-1185">Reference proteome</keyword>
<dbReference type="GeneID" id="130472508"/>